<dbReference type="RefSeq" id="XP_022923731.1">
    <property type="nucleotide sequence ID" value="XM_023067963.1"/>
</dbReference>
<dbReference type="PANTHER" id="PTHR34665">
    <property type="entry name" value="DUF3741 DOMAIN-CONTAINING PROTEIN"/>
    <property type="match status" value="1"/>
</dbReference>
<sequence>MIMVPIHSLNLQRPIQSPQTKNTMKNKPVVEDEDGHLEILKAVAQAWQSHTGTSKPASEFDAHRRNCRANPSRFKLEAIRSRSSVGGMRRWDFGQSLWDSYEIVAVSKKLETGLVLDGDGFREADGGGRNQRKQRESCNSLRNLFNRTSRRFN</sequence>
<dbReference type="AlphaFoldDB" id="A0A6J1E7J5"/>
<proteinExistence type="predicted"/>
<gene>
    <name evidence="2" type="primary">LOC111431350</name>
</gene>
<organism evidence="1 2">
    <name type="scientific">Cucurbita moschata</name>
    <name type="common">Winter crookneck squash</name>
    <name type="synonym">Cucurbita pepo var. moschata</name>
    <dbReference type="NCBI Taxonomy" id="3662"/>
    <lineage>
        <taxon>Eukaryota</taxon>
        <taxon>Viridiplantae</taxon>
        <taxon>Streptophyta</taxon>
        <taxon>Embryophyta</taxon>
        <taxon>Tracheophyta</taxon>
        <taxon>Spermatophyta</taxon>
        <taxon>Magnoliopsida</taxon>
        <taxon>eudicotyledons</taxon>
        <taxon>Gunneridae</taxon>
        <taxon>Pentapetalae</taxon>
        <taxon>rosids</taxon>
        <taxon>fabids</taxon>
        <taxon>Cucurbitales</taxon>
        <taxon>Cucurbitaceae</taxon>
        <taxon>Cucurbiteae</taxon>
        <taxon>Cucurbita</taxon>
    </lineage>
</organism>
<keyword evidence="1" id="KW-1185">Reference proteome</keyword>
<reference evidence="2" key="1">
    <citation type="submission" date="2025-08" db="UniProtKB">
        <authorList>
            <consortium name="RefSeq"/>
        </authorList>
    </citation>
    <scope>IDENTIFICATION</scope>
    <source>
        <tissue evidence="2">Young leaves</tissue>
    </source>
</reference>
<name>A0A6J1E7J5_CUCMO</name>
<dbReference type="KEGG" id="cmos:111431350"/>
<dbReference type="GeneID" id="111431350"/>
<evidence type="ECO:0000313" key="2">
    <source>
        <dbReference type="RefSeq" id="XP_022923731.1"/>
    </source>
</evidence>
<evidence type="ECO:0000313" key="1">
    <source>
        <dbReference type="Proteomes" id="UP000504609"/>
    </source>
</evidence>
<dbReference type="Proteomes" id="UP000504609">
    <property type="component" value="Unplaced"/>
</dbReference>
<accession>A0A6J1E7J5</accession>
<protein>
    <submittedName>
        <fullName evidence="2">Uncharacterized protein LOC111431350</fullName>
    </submittedName>
</protein>
<dbReference type="PANTHER" id="PTHR34665:SF1">
    <property type="entry name" value="OS02G0595200 PROTEIN"/>
    <property type="match status" value="1"/>
</dbReference>